<dbReference type="InterPro" id="IPR002182">
    <property type="entry name" value="NB-ARC"/>
</dbReference>
<dbReference type="STRING" id="3818.A0A445D914"/>
<evidence type="ECO:0000256" key="6">
    <source>
        <dbReference type="ARBA" id="ARBA00023027"/>
    </source>
</evidence>
<dbReference type="Gramene" id="arahy.Tifrunner.gnm2.ann2.Ah05g138300.1">
    <property type="protein sequence ID" value="arahy.Tifrunner.gnm2.ann2.Ah05g138300.1-CDS"/>
    <property type="gene ID" value="arahy.Tifrunner.gnm2.ann2.Ah05g138300"/>
</dbReference>
<dbReference type="PRINTS" id="PR00364">
    <property type="entry name" value="DISEASERSIST"/>
</dbReference>
<dbReference type="SUPFAM" id="SSF52540">
    <property type="entry name" value="P-loop containing nucleoside triphosphate hydrolases"/>
    <property type="match status" value="1"/>
</dbReference>
<protein>
    <recommendedName>
        <fullName evidence="1">ADP-ribosyl cyclase/cyclic ADP-ribose hydrolase</fullName>
        <ecNumber evidence="1">3.2.2.6</ecNumber>
    </recommendedName>
</protein>
<dbReference type="SMART" id="SM00255">
    <property type="entry name" value="TIR"/>
    <property type="match status" value="1"/>
</dbReference>
<dbReference type="InterPro" id="IPR000157">
    <property type="entry name" value="TIR_dom"/>
</dbReference>
<evidence type="ECO:0000313" key="10">
    <source>
        <dbReference type="Proteomes" id="UP000289738"/>
    </source>
</evidence>
<dbReference type="Proteomes" id="UP000289738">
    <property type="component" value="Chromosome A05"/>
</dbReference>
<comment type="caution">
    <text evidence="9">The sequence shown here is derived from an EMBL/GenBank/DDBJ whole genome shotgun (WGS) entry which is preliminary data.</text>
</comment>
<dbReference type="Gene3D" id="3.80.10.10">
    <property type="entry name" value="Ribonuclease Inhibitor"/>
    <property type="match status" value="1"/>
</dbReference>
<gene>
    <name evidence="9" type="ORF">Ahy_A05g025563</name>
</gene>
<dbReference type="InterPro" id="IPR058192">
    <property type="entry name" value="WHD_ROQ1-like"/>
</dbReference>
<evidence type="ECO:0000256" key="4">
    <source>
        <dbReference type="ARBA" id="ARBA00022801"/>
    </source>
</evidence>
<dbReference type="OrthoDB" id="1422693at2759"/>
<dbReference type="Gene3D" id="3.40.50.300">
    <property type="entry name" value="P-loop containing nucleotide triphosphate hydrolases"/>
    <property type="match status" value="1"/>
</dbReference>
<dbReference type="SUPFAM" id="SSF52200">
    <property type="entry name" value="Toll/Interleukin receptor TIR domain"/>
    <property type="match status" value="1"/>
</dbReference>
<dbReference type="Pfam" id="PF23282">
    <property type="entry name" value="WHD_ROQ1"/>
    <property type="match status" value="1"/>
</dbReference>
<dbReference type="InterPro" id="IPR044974">
    <property type="entry name" value="Disease_R_plants"/>
</dbReference>
<dbReference type="FunFam" id="1.10.8.430:FF:000002">
    <property type="entry name" value="Disease resistance protein (TIR-NBS-LRR class)"/>
    <property type="match status" value="1"/>
</dbReference>
<dbReference type="PANTHER" id="PTHR11017">
    <property type="entry name" value="LEUCINE-RICH REPEAT-CONTAINING PROTEIN"/>
    <property type="match status" value="1"/>
</dbReference>
<evidence type="ECO:0000256" key="2">
    <source>
        <dbReference type="ARBA" id="ARBA00022614"/>
    </source>
</evidence>
<keyword evidence="3" id="KW-0677">Repeat</keyword>
<proteinExistence type="predicted"/>
<dbReference type="InterPro" id="IPR032675">
    <property type="entry name" value="LRR_dom_sf"/>
</dbReference>
<dbReference type="InterPro" id="IPR027417">
    <property type="entry name" value="P-loop_NTPase"/>
</dbReference>
<dbReference type="PANTHER" id="PTHR11017:SF559">
    <property type="entry name" value="DISEASE RESISTANCE PROTEIN CHL1"/>
    <property type="match status" value="1"/>
</dbReference>
<comment type="catalytic activity">
    <reaction evidence="7">
        <text>NAD(+) + H2O = ADP-D-ribose + nicotinamide + H(+)</text>
        <dbReference type="Rhea" id="RHEA:16301"/>
        <dbReference type="ChEBI" id="CHEBI:15377"/>
        <dbReference type="ChEBI" id="CHEBI:15378"/>
        <dbReference type="ChEBI" id="CHEBI:17154"/>
        <dbReference type="ChEBI" id="CHEBI:57540"/>
        <dbReference type="ChEBI" id="CHEBI:57967"/>
        <dbReference type="EC" id="3.2.2.6"/>
    </reaction>
    <physiologicalReaction direction="left-to-right" evidence="7">
        <dbReference type="Rhea" id="RHEA:16302"/>
    </physiologicalReaction>
</comment>
<dbReference type="EC" id="3.2.2.6" evidence="1"/>
<evidence type="ECO:0000256" key="3">
    <source>
        <dbReference type="ARBA" id="ARBA00022737"/>
    </source>
</evidence>
<keyword evidence="5" id="KW-0611">Plant defense</keyword>
<keyword evidence="2" id="KW-0433">Leucine-rich repeat</keyword>
<dbReference type="GO" id="GO:0006952">
    <property type="term" value="P:defense response"/>
    <property type="evidence" value="ECO:0007669"/>
    <property type="project" value="UniProtKB-KW"/>
</dbReference>
<dbReference type="Gene3D" id="3.40.50.10140">
    <property type="entry name" value="Toll/interleukin-1 receptor homology (TIR) domain"/>
    <property type="match status" value="1"/>
</dbReference>
<dbReference type="InterPro" id="IPR035897">
    <property type="entry name" value="Toll_tir_struct_dom_sf"/>
</dbReference>
<organism evidence="9 10">
    <name type="scientific">Arachis hypogaea</name>
    <name type="common">Peanut</name>
    <dbReference type="NCBI Taxonomy" id="3818"/>
    <lineage>
        <taxon>Eukaryota</taxon>
        <taxon>Viridiplantae</taxon>
        <taxon>Streptophyta</taxon>
        <taxon>Embryophyta</taxon>
        <taxon>Tracheophyta</taxon>
        <taxon>Spermatophyta</taxon>
        <taxon>Magnoliopsida</taxon>
        <taxon>eudicotyledons</taxon>
        <taxon>Gunneridae</taxon>
        <taxon>Pentapetalae</taxon>
        <taxon>rosids</taxon>
        <taxon>fabids</taxon>
        <taxon>Fabales</taxon>
        <taxon>Fabaceae</taxon>
        <taxon>Papilionoideae</taxon>
        <taxon>50 kb inversion clade</taxon>
        <taxon>dalbergioids sensu lato</taxon>
        <taxon>Dalbergieae</taxon>
        <taxon>Pterocarpus clade</taxon>
        <taxon>Arachis</taxon>
    </lineage>
</organism>
<name>A0A445D914_ARAHY</name>
<dbReference type="FunFam" id="3.40.50.10140:FF:000007">
    <property type="entry name" value="Disease resistance protein (TIR-NBS-LRR class)"/>
    <property type="match status" value="1"/>
</dbReference>
<dbReference type="SUPFAM" id="SSF46785">
    <property type="entry name" value="Winged helix' DNA-binding domain"/>
    <property type="match status" value="1"/>
</dbReference>
<dbReference type="AlphaFoldDB" id="A0A445D914"/>
<evidence type="ECO:0000256" key="1">
    <source>
        <dbReference type="ARBA" id="ARBA00011982"/>
    </source>
</evidence>
<reference evidence="9 10" key="1">
    <citation type="submission" date="2019-01" db="EMBL/GenBank/DDBJ databases">
        <title>Sequencing of cultivated peanut Arachis hypogaea provides insights into genome evolution and oil improvement.</title>
        <authorList>
            <person name="Chen X."/>
        </authorList>
    </citation>
    <scope>NUCLEOTIDE SEQUENCE [LARGE SCALE GENOMIC DNA]</scope>
    <source>
        <strain evidence="10">cv. Fuhuasheng</strain>
        <tissue evidence="9">Leaves</tissue>
    </source>
</reference>
<evidence type="ECO:0000256" key="7">
    <source>
        <dbReference type="ARBA" id="ARBA00047304"/>
    </source>
</evidence>
<dbReference type="GO" id="GO:0007165">
    <property type="term" value="P:signal transduction"/>
    <property type="evidence" value="ECO:0007669"/>
    <property type="project" value="InterPro"/>
</dbReference>
<dbReference type="InterPro" id="IPR036390">
    <property type="entry name" value="WH_DNA-bd_sf"/>
</dbReference>
<dbReference type="Pfam" id="PF01582">
    <property type="entry name" value="TIR"/>
    <property type="match status" value="1"/>
</dbReference>
<evidence type="ECO:0000313" key="9">
    <source>
        <dbReference type="EMBL" id="RYR59651.1"/>
    </source>
</evidence>
<keyword evidence="4" id="KW-0378">Hydrolase</keyword>
<accession>A0A445D914</accession>
<dbReference type="EMBL" id="SDMP01000005">
    <property type="protein sequence ID" value="RYR59651.1"/>
    <property type="molecule type" value="Genomic_DNA"/>
</dbReference>
<keyword evidence="6" id="KW-0520">NAD</keyword>
<keyword evidence="10" id="KW-1185">Reference proteome</keyword>
<dbReference type="SMR" id="A0A445D914"/>
<dbReference type="Pfam" id="PF00931">
    <property type="entry name" value="NB-ARC"/>
    <property type="match status" value="1"/>
</dbReference>
<dbReference type="Gene3D" id="1.10.8.430">
    <property type="entry name" value="Helical domain of apoptotic protease-activating factors"/>
    <property type="match status" value="1"/>
</dbReference>
<dbReference type="GO" id="GO:0061809">
    <property type="term" value="F:NAD+ nucleosidase activity, cyclic ADP-ribose generating"/>
    <property type="evidence" value="ECO:0007669"/>
    <property type="project" value="UniProtKB-EC"/>
</dbReference>
<dbReference type="GO" id="GO:0043531">
    <property type="term" value="F:ADP binding"/>
    <property type="evidence" value="ECO:0007669"/>
    <property type="project" value="InterPro"/>
</dbReference>
<evidence type="ECO:0000256" key="5">
    <source>
        <dbReference type="ARBA" id="ARBA00022821"/>
    </source>
</evidence>
<evidence type="ECO:0000259" key="8">
    <source>
        <dbReference type="PROSITE" id="PS50104"/>
    </source>
</evidence>
<feature type="domain" description="TIR" evidence="8">
    <location>
        <begin position="13"/>
        <end position="178"/>
    </location>
</feature>
<dbReference type="InterPro" id="IPR042197">
    <property type="entry name" value="Apaf_helical"/>
</dbReference>
<dbReference type="PROSITE" id="PS50104">
    <property type="entry name" value="TIR"/>
    <property type="match status" value="1"/>
</dbReference>
<sequence length="670" mass="76740">MALNGGSSGRSKWKYHIFLSFRGEDTRLGFTDHLYTALQKRSIDTFRDNEELRTGEFISQQLLHAIEDSLCAVVVLSPNYANSGWCLDELKKIVETKGRFGMIVPVFYDVDPSDVRYQKGKFAEAFEKHEERYRAQKDKVQQWRDALTFVANLSGCTSQDRYESQLIDEIAEEVWTKVEPQLPTKDDDDLVAIESKVNDVRSCLSLEPKGDVLFLGIWGMGGLGKTTLASVVCKRIRREFEDYCILRVGDVSKEGDLVNLQNQLLSHLKLRSRVIETLVQGRDNIRNLLYKKRILIVLDDVRTIEQLENLVGNKEWFGPGSRIVVTTRDKNLLSSHGVFKIYEMEVLNTDESLQLFHQEAFKGELPKEEYLELSKRFVSYTGGLPLALKVLGSNLRRRSIDEWEDALDEIRKDPDGGIMNLLRISYDMLKEGYKTIFLDIACFFRGWYRDKVTKILTNCGLNPTKGISELIGKSLITCNKGVLGMHDLLEDMGKQIVFQESEKDPGKRSRLSSLDDIDQVLEENTGTENIEGMVLKQQFESYSKAANWHPEAFSKMRNLRLLIVLCDLHLSHGFKCLPRSLKVLIWTECPLKALPLDIELRRLVHLQMNNSKLEKPWNGSQVFEGLKVIDLSYSKDLIQTPDISEVPLLEELFLDGCVSLVELHLRILQC</sequence>
<dbReference type="SUPFAM" id="SSF52058">
    <property type="entry name" value="L domain-like"/>
    <property type="match status" value="1"/>
</dbReference>